<dbReference type="GO" id="GO:0042274">
    <property type="term" value="P:ribosomal small subunit biogenesis"/>
    <property type="evidence" value="ECO:0007669"/>
    <property type="project" value="UniProtKB-UniRule"/>
</dbReference>
<dbReference type="InterPro" id="IPR002676">
    <property type="entry name" value="RimM_N"/>
</dbReference>
<gene>
    <name evidence="5" type="primary">rimM</name>
    <name evidence="8" type="ORF">DFP90_106109</name>
</gene>
<dbReference type="AlphaFoldDB" id="A0A3D9HHW8"/>
<keyword evidence="4 5" id="KW-0143">Chaperone</keyword>
<dbReference type="Gene3D" id="2.40.30.60">
    <property type="entry name" value="RimM"/>
    <property type="match status" value="1"/>
</dbReference>
<dbReference type="HAMAP" id="MF_00014">
    <property type="entry name" value="Ribosome_mat_RimM"/>
    <property type="match status" value="1"/>
</dbReference>
<dbReference type="InterPro" id="IPR056792">
    <property type="entry name" value="PRC_RimM"/>
</dbReference>
<proteinExistence type="inferred from homology"/>
<dbReference type="PANTHER" id="PTHR33692:SF1">
    <property type="entry name" value="RIBOSOME MATURATION FACTOR RIMM"/>
    <property type="match status" value="1"/>
</dbReference>
<dbReference type="NCBIfam" id="TIGR02273">
    <property type="entry name" value="16S_RimM"/>
    <property type="match status" value="1"/>
</dbReference>
<dbReference type="SUPFAM" id="SSF50447">
    <property type="entry name" value="Translation proteins"/>
    <property type="match status" value="1"/>
</dbReference>
<dbReference type="Proteomes" id="UP000256845">
    <property type="component" value="Unassembled WGS sequence"/>
</dbReference>
<dbReference type="PANTHER" id="PTHR33692">
    <property type="entry name" value="RIBOSOME MATURATION FACTOR RIMM"/>
    <property type="match status" value="1"/>
</dbReference>
<evidence type="ECO:0000256" key="3">
    <source>
        <dbReference type="ARBA" id="ARBA00022552"/>
    </source>
</evidence>
<dbReference type="Gene3D" id="2.30.30.240">
    <property type="entry name" value="PRC-barrel domain"/>
    <property type="match status" value="1"/>
</dbReference>
<keyword evidence="1 5" id="KW-0963">Cytoplasm</keyword>
<dbReference type="Pfam" id="PF01782">
    <property type="entry name" value="RimM"/>
    <property type="match status" value="1"/>
</dbReference>
<dbReference type="EMBL" id="QRDW01000006">
    <property type="protein sequence ID" value="RED49132.1"/>
    <property type="molecule type" value="Genomic_DNA"/>
</dbReference>
<comment type="subunit">
    <text evidence="5">Binds ribosomal protein uS19.</text>
</comment>
<evidence type="ECO:0000256" key="2">
    <source>
        <dbReference type="ARBA" id="ARBA00022517"/>
    </source>
</evidence>
<dbReference type="GO" id="GO:0005840">
    <property type="term" value="C:ribosome"/>
    <property type="evidence" value="ECO:0007669"/>
    <property type="project" value="InterPro"/>
</dbReference>
<dbReference type="InterPro" id="IPR011961">
    <property type="entry name" value="RimM"/>
</dbReference>
<evidence type="ECO:0000313" key="8">
    <source>
        <dbReference type="EMBL" id="RED49132.1"/>
    </source>
</evidence>
<sequence length="180" mass="19276">MKNQLCLGVITGAHGIRGQVRVKSFTEAPEQLTAYGPLSDESGEQTFKLKITGQSKGSLIVSIKGINDRNLAEDLKGTELYIDRDKLPAANTEDDEFYHADLIGLKAETVEGAGYGTIKAVHNFGAGDILDINLIDGGAEMLPFDKETVLEVDLENGRLVINPPVMVVASEDAESQGEAS</sequence>
<comment type="subcellular location">
    <subcellularLocation>
        <location evidence="5">Cytoplasm</location>
    </subcellularLocation>
</comment>
<keyword evidence="9" id="KW-1185">Reference proteome</keyword>
<evidence type="ECO:0000256" key="4">
    <source>
        <dbReference type="ARBA" id="ARBA00023186"/>
    </source>
</evidence>
<comment type="similarity">
    <text evidence="5">Belongs to the RimM family.</text>
</comment>
<dbReference type="InterPro" id="IPR011033">
    <property type="entry name" value="PRC_barrel-like_sf"/>
</dbReference>
<dbReference type="InterPro" id="IPR009000">
    <property type="entry name" value="Transl_B-barrel_sf"/>
</dbReference>
<dbReference type="InterPro" id="IPR036976">
    <property type="entry name" value="RimM_N_sf"/>
</dbReference>
<comment type="domain">
    <text evidence="5">The PRC barrel domain binds ribosomal protein uS19.</text>
</comment>
<keyword evidence="3 5" id="KW-0698">rRNA processing</keyword>
<evidence type="ECO:0000259" key="6">
    <source>
        <dbReference type="Pfam" id="PF01782"/>
    </source>
</evidence>
<dbReference type="GO" id="GO:0043022">
    <property type="term" value="F:ribosome binding"/>
    <property type="evidence" value="ECO:0007669"/>
    <property type="project" value="InterPro"/>
</dbReference>
<protein>
    <recommendedName>
        <fullName evidence="5">Ribosome maturation factor RimM</fullName>
    </recommendedName>
</protein>
<feature type="domain" description="Ribosome maturation factor RimM PRC barrel" evidence="7">
    <location>
        <begin position="100"/>
        <end position="165"/>
    </location>
</feature>
<dbReference type="SUPFAM" id="SSF50346">
    <property type="entry name" value="PRC-barrel domain"/>
    <property type="match status" value="1"/>
</dbReference>
<dbReference type="OrthoDB" id="9788191at2"/>
<comment type="caution">
    <text evidence="8">The sequence shown here is derived from an EMBL/GenBank/DDBJ whole genome shotgun (WGS) entry which is preliminary data.</text>
</comment>
<feature type="domain" description="RimM N-terminal" evidence="6">
    <location>
        <begin position="7"/>
        <end position="85"/>
    </location>
</feature>
<organism evidence="8 9">
    <name type="scientific">Aestuariispira insulae</name>
    <dbReference type="NCBI Taxonomy" id="1461337"/>
    <lineage>
        <taxon>Bacteria</taxon>
        <taxon>Pseudomonadati</taxon>
        <taxon>Pseudomonadota</taxon>
        <taxon>Alphaproteobacteria</taxon>
        <taxon>Rhodospirillales</taxon>
        <taxon>Kiloniellaceae</taxon>
        <taxon>Aestuariispira</taxon>
    </lineage>
</organism>
<accession>A0A3D9HHW8</accession>
<evidence type="ECO:0000313" key="9">
    <source>
        <dbReference type="Proteomes" id="UP000256845"/>
    </source>
</evidence>
<evidence type="ECO:0000259" key="7">
    <source>
        <dbReference type="Pfam" id="PF24986"/>
    </source>
</evidence>
<name>A0A3D9HHW8_9PROT</name>
<dbReference type="Pfam" id="PF24986">
    <property type="entry name" value="PRC_RimM"/>
    <property type="match status" value="1"/>
</dbReference>
<keyword evidence="2 5" id="KW-0690">Ribosome biogenesis</keyword>
<evidence type="ECO:0000256" key="5">
    <source>
        <dbReference type="HAMAP-Rule" id="MF_00014"/>
    </source>
</evidence>
<dbReference type="GO" id="GO:0005737">
    <property type="term" value="C:cytoplasm"/>
    <property type="evidence" value="ECO:0007669"/>
    <property type="project" value="UniProtKB-SubCell"/>
</dbReference>
<comment type="function">
    <text evidence="5">An accessory protein needed during the final step in the assembly of 30S ribosomal subunit, possibly for assembly of the head region. Essential for efficient processing of 16S rRNA. May be needed both before and after RbfA during the maturation of 16S rRNA. It has affinity for free ribosomal 30S subunits but not for 70S ribosomes.</text>
</comment>
<dbReference type="GO" id="GO:0006364">
    <property type="term" value="P:rRNA processing"/>
    <property type="evidence" value="ECO:0007669"/>
    <property type="project" value="UniProtKB-UniRule"/>
</dbReference>
<evidence type="ECO:0000256" key="1">
    <source>
        <dbReference type="ARBA" id="ARBA00022490"/>
    </source>
</evidence>
<dbReference type="RefSeq" id="WP_115937333.1">
    <property type="nucleotide sequence ID" value="NZ_QRDW01000006.1"/>
</dbReference>
<reference evidence="8 9" key="1">
    <citation type="submission" date="2018-07" db="EMBL/GenBank/DDBJ databases">
        <title>Genomic Encyclopedia of Type Strains, Phase III (KMG-III): the genomes of soil and plant-associated and newly described type strains.</title>
        <authorList>
            <person name="Whitman W."/>
        </authorList>
    </citation>
    <scope>NUCLEOTIDE SEQUENCE [LARGE SCALE GENOMIC DNA]</scope>
    <source>
        <strain evidence="8 9">CECT 8488</strain>
    </source>
</reference>